<reference evidence="2" key="2">
    <citation type="submission" date="2021-03" db="UniProtKB">
        <authorList>
            <consortium name="EnsemblPlants"/>
        </authorList>
    </citation>
    <scope>IDENTIFICATION</scope>
</reference>
<dbReference type="Gramene" id="evm.model.07.826">
    <property type="protein sequence ID" value="cds.evm.model.07.826"/>
    <property type="gene ID" value="evm.TU.07.826"/>
</dbReference>
<evidence type="ECO:0000256" key="1">
    <source>
        <dbReference type="SAM" id="Phobius"/>
    </source>
</evidence>
<dbReference type="AlphaFoldDB" id="A0A803Q6M6"/>
<sequence length="119" mass="12875">MRLRPCVRLTTSTAIGALSLCLPLAPTTILWLFLLATRGTNSSFTANQQMSRGTPKFTYGSSTSAWKSNGPDGFKRSMVRIGGGAFGCILIVLEAEGGKSQLQYLTFTRKDVVIRVLSI</sequence>
<dbReference type="EnsemblPlants" id="evm.model.07.826">
    <property type="protein sequence ID" value="cds.evm.model.07.826"/>
    <property type="gene ID" value="evm.TU.07.826"/>
</dbReference>
<keyword evidence="1" id="KW-1133">Transmembrane helix</keyword>
<feature type="transmembrane region" description="Helical" evidence="1">
    <location>
        <begin position="12"/>
        <end position="34"/>
    </location>
</feature>
<dbReference type="Proteomes" id="UP000596661">
    <property type="component" value="Chromosome 7"/>
</dbReference>
<protein>
    <submittedName>
        <fullName evidence="2">Uncharacterized protein</fullName>
    </submittedName>
</protein>
<dbReference type="EMBL" id="UZAU01000649">
    <property type="status" value="NOT_ANNOTATED_CDS"/>
    <property type="molecule type" value="Genomic_DNA"/>
</dbReference>
<organism evidence="2 3">
    <name type="scientific">Cannabis sativa</name>
    <name type="common">Hemp</name>
    <name type="synonym">Marijuana</name>
    <dbReference type="NCBI Taxonomy" id="3483"/>
    <lineage>
        <taxon>Eukaryota</taxon>
        <taxon>Viridiplantae</taxon>
        <taxon>Streptophyta</taxon>
        <taxon>Embryophyta</taxon>
        <taxon>Tracheophyta</taxon>
        <taxon>Spermatophyta</taxon>
        <taxon>Magnoliopsida</taxon>
        <taxon>eudicotyledons</taxon>
        <taxon>Gunneridae</taxon>
        <taxon>Pentapetalae</taxon>
        <taxon>rosids</taxon>
        <taxon>fabids</taxon>
        <taxon>Rosales</taxon>
        <taxon>Cannabaceae</taxon>
        <taxon>Cannabis</taxon>
    </lineage>
</organism>
<keyword evidence="1" id="KW-0812">Transmembrane</keyword>
<keyword evidence="3" id="KW-1185">Reference proteome</keyword>
<name>A0A803Q6M6_CANSA</name>
<evidence type="ECO:0000313" key="2">
    <source>
        <dbReference type="EnsemblPlants" id="cds.evm.model.07.826"/>
    </source>
</evidence>
<evidence type="ECO:0000313" key="3">
    <source>
        <dbReference type="Proteomes" id="UP000596661"/>
    </source>
</evidence>
<proteinExistence type="predicted"/>
<keyword evidence="1" id="KW-0472">Membrane</keyword>
<accession>A0A803Q6M6</accession>
<reference evidence="2" key="1">
    <citation type="submission" date="2018-11" db="EMBL/GenBank/DDBJ databases">
        <authorList>
            <person name="Grassa J C."/>
        </authorList>
    </citation>
    <scope>NUCLEOTIDE SEQUENCE [LARGE SCALE GENOMIC DNA]</scope>
</reference>